<keyword evidence="1" id="KW-0479">Metal-binding</keyword>
<reference evidence="7" key="1">
    <citation type="journal article" date="2012" name="Science">
        <title>The Paleozoic origin of enzymatic lignin decomposition reconstructed from 31 fungal genomes.</title>
        <authorList>
            <person name="Floudas D."/>
            <person name="Binder M."/>
            <person name="Riley R."/>
            <person name="Barry K."/>
            <person name="Blanchette R.A."/>
            <person name="Henrissat B."/>
            <person name="Martinez A.T."/>
            <person name="Otillar R."/>
            <person name="Spatafora J.W."/>
            <person name="Yadav J.S."/>
            <person name="Aerts A."/>
            <person name="Benoit I."/>
            <person name="Boyd A."/>
            <person name="Carlson A."/>
            <person name="Copeland A."/>
            <person name="Coutinho P.M."/>
            <person name="de Vries R.P."/>
            <person name="Ferreira P."/>
            <person name="Findley K."/>
            <person name="Foster B."/>
            <person name="Gaskell J."/>
            <person name="Glotzer D."/>
            <person name="Gorecki P."/>
            <person name="Heitman J."/>
            <person name="Hesse C."/>
            <person name="Hori C."/>
            <person name="Igarashi K."/>
            <person name="Jurgens J.A."/>
            <person name="Kallen N."/>
            <person name="Kersten P."/>
            <person name="Kohler A."/>
            <person name="Kuees U."/>
            <person name="Kumar T.K.A."/>
            <person name="Kuo A."/>
            <person name="LaButti K."/>
            <person name="Larrondo L.F."/>
            <person name="Lindquist E."/>
            <person name="Ling A."/>
            <person name="Lombard V."/>
            <person name="Lucas S."/>
            <person name="Lundell T."/>
            <person name="Martin R."/>
            <person name="McLaughlin D.J."/>
            <person name="Morgenstern I."/>
            <person name="Morin E."/>
            <person name="Murat C."/>
            <person name="Nagy L.G."/>
            <person name="Nolan M."/>
            <person name="Ohm R.A."/>
            <person name="Patyshakuliyeva A."/>
            <person name="Rokas A."/>
            <person name="Ruiz-Duenas F.J."/>
            <person name="Sabat G."/>
            <person name="Salamov A."/>
            <person name="Samejima M."/>
            <person name="Schmutz J."/>
            <person name="Slot J.C."/>
            <person name="St John F."/>
            <person name="Stenlid J."/>
            <person name="Sun H."/>
            <person name="Sun S."/>
            <person name="Syed K."/>
            <person name="Tsang A."/>
            <person name="Wiebenga A."/>
            <person name="Young D."/>
            <person name="Pisabarro A."/>
            <person name="Eastwood D.C."/>
            <person name="Martin F."/>
            <person name="Cullen D."/>
            <person name="Grigoriev I.V."/>
            <person name="Hibbett D.S."/>
        </authorList>
    </citation>
    <scope>NUCLEOTIDE SEQUENCE [LARGE SCALE GENOMIC DNA]</scope>
    <source>
        <strain evidence="7">TFB10046</strain>
    </source>
</reference>
<dbReference type="AlphaFoldDB" id="J0D5F1"/>
<keyword evidence="2 4" id="KW-0863">Zinc-finger</keyword>
<name>J0D5F1_AURST</name>
<organism evidence="6 7">
    <name type="scientific">Auricularia subglabra (strain TFB-10046 / SS5)</name>
    <name type="common">White-rot fungus</name>
    <name type="synonym">Auricularia delicata (strain TFB10046)</name>
    <dbReference type="NCBI Taxonomy" id="717982"/>
    <lineage>
        <taxon>Eukaryota</taxon>
        <taxon>Fungi</taxon>
        <taxon>Dikarya</taxon>
        <taxon>Basidiomycota</taxon>
        <taxon>Agaricomycotina</taxon>
        <taxon>Agaricomycetes</taxon>
        <taxon>Auriculariales</taxon>
        <taxon>Auriculariaceae</taxon>
        <taxon>Auricularia</taxon>
    </lineage>
</organism>
<dbReference type="Proteomes" id="UP000006514">
    <property type="component" value="Unassembled WGS sequence"/>
</dbReference>
<dbReference type="Pfam" id="PF00097">
    <property type="entry name" value="zf-C3HC4"/>
    <property type="match status" value="1"/>
</dbReference>
<evidence type="ECO:0000256" key="2">
    <source>
        <dbReference type="ARBA" id="ARBA00022771"/>
    </source>
</evidence>
<sequence>MVPWTRSRAKELLVDVTAAAPSLPASKKQTSKKRLPSPAEYEQLLLKLRRERNAALKKQRVAELQAQQAQAANQKLIAHMHEIVVATNCIVCKTEHSVPYLLADCGHSMCQRCMINFFVERRADLVTGLFANAFEHCPLCKVLIRSPPVRPYEHQALLQAIHKTVTVIDLKEDFKRAFTVWQARRKSHSAATLCYHRAIAAGRSHADAAYLASTIALGYVSAFEVGWEDPNDNT</sequence>
<dbReference type="InterPro" id="IPR001841">
    <property type="entry name" value="Znf_RING"/>
</dbReference>
<dbReference type="Gene3D" id="3.30.40.10">
    <property type="entry name" value="Zinc/RING finger domain, C3HC4 (zinc finger)"/>
    <property type="match status" value="1"/>
</dbReference>
<evidence type="ECO:0000259" key="5">
    <source>
        <dbReference type="PROSITE" id="PS50089"/>
    </source>
</evidence>
<dbReference type="OrthoDB" id="3219336at2759"/>
<dbReference type="GO" id="GO:0008270">
    <property type="term" value="F:zinc ion binding"/>
    <property type="evidence" value="ECO:0007669"/>
    <property type="project" value="UniProtKB-KW"/>
</dbReference>
<dbReference type="SUPFAM" id="SSF57850">
    <property type="entry name" value="RING/U-box"/>
    <property type="match status" value="1"/>
</dbReference>
<dbReference type="KEGG" id="adl:AURDEDRAFT_131406"/>
<dbReference type="InParanoid" id="J0D5F1"/>
<dbReference type="PROSITE" id="PS00518">
    <property type="entry name" value="ZF_RING_1"/>
    <property type="match status" value="1"/>
</dbReference>
<dbReference type="InterPro" id="IPR013083">
    <property type="entry name" value="Znf_RING/FYVE/PHD"/>
</dbReference>
<protein>
    <recommendedName>
        <fullName evidence="5">RING-type domain-containing protein</fullName>
    </recommendedName>
</protein>
<evidence type="ECO:0000256" key="1">
    <source>
        <dbReference type="ARBA" id="ARBA00022723"/>
    </source>
</evidence>
<evidence type="ECO:0000256" key="4">
    <source>
        <dbReference type="PROSITE-ProRule" id="PRU00175"/>
    </source>
</evidence>
<dbReference type="PROSITE" id="PS50089">
    <property type="entry name" value="ZF_RING_2"/>
    <property type="match status" value="1"/>
</dbReference>
<gene>
    <name evidence="6" type="ORF">AURDEDRAFT_131406</name>
</gene>
<proteinExistence type="predicted"/>
<evidence type="ECO:0000256" key="3">
    <source>
        <dbReference type="ARBA" id="ARBA00022833"/>
    </source>
</evidence>
<feature type="domain" description="RING-type" evidence="5">
    <location>
        <begin position="89"/>
        <end position="141"/>
    </location>
</feature>
<dbReference type="EMBL" id="JH688031">
    <property type="protein sequence ID" value="EJD33976.1"/>
    <property type="molecule type" value="Genomic_DNA"/>
</dbReference>
<dbReference type="SMART" id="SM00184">
    <property type="entry name" value="RING"/>
    <property type="match status" value="1"/>
</dbReference>
<dbReference type="InterPro" id="IPR017907">
    <property type="entry name" value="Znf_RING_CS"/>
</dbReference>
<dbReference type="InterPro" id="IPR018957">
    <property type="entry name" value="Znf_C3HC4_RING-type"/>
</dbReference>
<keyword evidence="3" id="KW-0862">Zinc</keyword>
<keyword evidence="7" id="KW-1185">Reference proteome</keyword>
<evidence type="ECO:0000313" key="7">
    <source>
        <dbReference type="Proteomes" id="UP000006514"/>
    </source>
</evidence>
<accession>J0D5F1</accession>
<evidence type="ECO:0000313" key="6">
    <source>
        <dbReference type="EMBL" id="EJD33976.1"/>
    </source>
</evidence>